<proteinExistence type="predicted"/>
<dbReference type="Pfam" id="PF13565">
    <property type="entry name" value="HTH_32"/>
    <property type="match status" value="1"/>
</dbReference>
<accession>A0A2T7TBD4</accession>
<evidence type="ECO:0000256" key="1">
    <source>
        <dbReference type="SAM" id="MobiDB-lite"/>
    </source>
</evidence>
<name>A0A2T7TBD4_9ACTN</name>
<reference evidence="2 3" key="1">
    <citation type="submission" date="2013-12" db="EMBL/GenBank/DDBJ databases">
        <title>Annotated genome of Streptomyces scopuliridis.</title>
        <authorList>
            <person name="Olson J.B."/>
        </authorList>
    </citation>
    <scope>NUCLEOTIDE SEQUENCE [LARGE SCALE GENOMIC DNA]</scope>
    <source>
        <strain evidence="2 3">RB72</strain>
    </source>
</reference>
<comment type="caution">
    <text evidence="2">The sequence shown here is derived from an EMBL/GenBank/DDBJ whole genome shotgun (WGS) entry which is preliminary data.</text>
</comment>
<evidence type="ECO:0000313" key="2">
    <source>
        <dbReference type="EMBL" id="PVE12402.1"/>
    </source>
</evidence>
<feature type="compositionally biased region" description="Low complexity" evidence="1">
    <location>
        <begin position="164"/>
        <end position="189"/>
    </location>
</feature>
<protein>
    <recommendedName>
        <fullName evidence="4">Integrase</fullName>
    </recommendedName>
</protein>
<dbReference type="AlphaFoldDB" id="A0A2T7TBD4"/>
<dbReference type="SUPFAM" id="SSF46689">
    <property type="entry name" value="Homeodomain-like"/>
    <property type="match status" value="1"/>
</dbReference>
<dbReference type="InterPro" id="IPR009057">
    <property type="entry name" value="Homeodomain-like_sf"/>
</dbReference>
<keyword evidence="3" id="KW-1185">Reference proteome</keyword>
<organism evidence="2 3">
    <name type="scientific">Streptomyces scopuliridis RB72</name>
    <dbReference type="NCBI Taxonomy" id="1440053"/>
    <lineage>
        <taxon>Bacteria</taxon>
        <taxon>Bacillati</taxon>
        <taxon>Actinomycetota</taxon>
        <taxon>Actinomycetes</taxon>
        <taxon>Kitasatosporales</taxon>
        <taxon>Streptomycetaceae</taxon>
        <taxon>Streptomyces</taxon>
    </lineage>
</organism>
<evidence type="ECO:0000313" key="3">
    <source>
        <dbReference type="Proteomes" id="UP000245992"/>
    </source>
</evidence>
<dbReference type="EMBL" id="AZSP01000112">
    <property type="protein sequence ID" value="PVE12402.1"/>
    <property type="molecule type" value="Genomic_DNA"/>
</dbReference>
<gene>
    <name evidence="2" type="ORF">Y717_03600</name>
</gene>
<dbReference type="RefSeq" id="WP_420894574.1">
    <property type="nucleotide sequence ID" value="NZ_AZSP01000112.1"/>
</dbReference>
<dbReference type="Proteomes" id="UP000245992">
    <property type="component" value="Unassembled WGS sequence"/>
</dbReference>
<sequence length="189" mass="21375">MLLRLAYLTGTNAFAALRLLPMSDRDKDTEILALRHQITVLERQLGPDRVKFAPEDRAFPAAPLVPLSRQVLRRLRLLVQPDTVQRWHRDLMKQRHARTCRPKRPGRPPTARSIRILILRLVRENPSWGYRRVHGELATPGITVAASTVWEVLQAESIDPAPNRAATTRADARSASSSSTTTRTGPTRR</sequence>
<evidence type="ECO:0008006" key="4">
    <source>
        <dbReference type="Google" id="ProtNLM"/>
    </source>
</evidence>
<feature type="region of interest" description="Disordered" evidence="1">
    <location>
        <begin position="157"/>
        <end position="189"/>
    </location>
</feature>